<dbReference type="Pfam" id="PF02769">
    <property type="entry name" value="AIRS_C"/>
    <property type="match status" value="1"/>
</dbReference>
<dbReference type="AlphaFoldDB" id="A0A7K1FJP9"/>
<keyword evidence="2" id="KW-0808">Transferase</keyword>
<keyword evidence="3" id="KW-1185">Reference proteome</keyword>
<dbReference type="GO" id="GO:0009228">
    <property type="term" value="P:thiamine biosynthetic process"/>
    <property type="evidence" value="ECO:0007669"/>
    <property type="project" value="InterPro"/>
</dbReference>
<dbReference type="InterPro" id="IPR036921">
    <property type="entry name" value="PurM-like_N_sf"/>
</dbReference>
<dbReference type="InterPro" id="IPR016181">
    <property type="entry name" value="Acyl_CoA_acyltransferase"/>
</dbReference>
<dbReference type="PANTHER" id="PTHR30270:SF0">
    <property type="entry name" value="THIAMINE-MONOPHOSPHATE KINASE"/>
    <property type="match status" value="1"/>
</dbReference>
<dbReference type="SUPFAM" id="SSF55729">
    <property type="entry name" value="Acyl-CoA N-acyltransferases (Nat)"/>
    <property type="match status" value="1"/>
</dbReference>
<dbReference type="SUPFAM" id="SSF56042">
    <property type="entry name" value="PurM C-terminal domain-like"/>
    <property type="match status" value="1"/>
</dbReference>
<dbReference type="InterPro" id="IPR000182">
    <property type="entry name" value="GNAT_dom"/>
</dbReference>
<dbReference type="InterPro" id="IPR024035">
    <property type="entry name" value="MSMEG_0567_GNAT"/>
</dbReference>
<dbReference type="RefSeq" id="WP_154768407.1">
    <property type="nucleotide sequence ID" value="NZ_WLYK01000003.1"/>
</dbReference>
<reference evidence="2 3" key="1">
    <citation type="submission" date="2019-11" db="EMBL/GenBank/DDBJ databases">
        <authorList>
            <person name="Jiang L.-Q."/>
        </authorList>
    </citation>
    <scope>NUCLEOTIDE SEQUENCE [LARGE SCALE GENOMIC DNA]</scope>
    <source>
        <strain evidence="2 3">YIM 132087</strain>
    </source>
</reference>
<dbReference type="CDD" id="cd04301">
    <property type="entry name" value="NAT_SF"/>
    <property type="match status" value="1"/>
</dbReference>
<name>A0A7K1FJP9_9ACTN</name>
<dbReference type="NCBIfam" id="TIGR04045">
    <property type="entry name" value="MSMEG_0567_GNAT"/>
    <property type="match status" value="1"/>
</dbReference>
<feature type="domain" description="N-acetyltransferase" evidence="1">
    <location>
        <begin position="30"/>
        <end position="176"/>
    </location>
</feature>
<proteinExistence type="predicted"/>
<dbReference type="Gene3D" id="3.30.1330.10">
    <property type="entry name" value="PurM-like, N-terminal domain"/>
    <property type="match status" value="1"/>
</dbReference>
<gene>
    <name evidence="2" type="ORF">GIS00_10440</name>
</gene>
<dbReference type="GO" id="GO:0009030">
    <property type="term" value="F:thiamine-phosphate kinase activity"/>
    <property type="evidence" value="ECO:0007669"/>
    <property type="project" value="InterPro"/>
</dbReference>
<evidence type="ECO:0000313" key="2">
    <source>
        <dbReference type="EMBL" id="MTD14367.1"/>
    </source>
</evidence>
<dbReference type="InterPro" id="IPR016188">
    <property type="entry name" value="PurM-like_N"/>
</dbReference>
<dbReference type="InterPro" id="IPR010918">
    <property type="entry name" value="PurM-like_C_dom"/>
</dbReference>
<accession>A0A7K1FJP9</accession>
<dbReference type="PANTHER" id="PTHR30270">
    <property type="entry name" value="THIAMINE-MONOPHOSPHATE KINASE"/>
    <property type="match status" value="1"/>
</dbReference>
<comment type="caution">
    <text evidence="2">The sequence shown here is derived from an EMBL/GenBank/DDBJ whole genome shotgun (WGS) entry which is preliminary data.</text>
</comment>
<dbReference type="Proteomes" id="UP000460221">
    <property type="component" value="Unassembled WGS sequence"/>
</dbReference>
<dbReference type="EMBL" id="WLYK01000003">
    <property type="protein sequence ID" value="MTD14367.1"/>
    <property type="molecule type" value="Genomic_DNA"/>
</dbReference>
<organism evidence="2 3">
    <name type="scientific">Nakamurella alba</name>
    <dbReference type="NCBI Taxonomy" id="2665158"/>
    <lineage>
        <taxon>Bacteria</taxon>
        <taxon>Bacillati</taxon>
        <taxon>Actinomycetota</taxon>
        <taxon>Actinomycetes</taxon>
        <taxon>Nakamurellales</taxon>
        <taxon>Nakamurellaceae</taxon>
        <taxon>Nakamurella</taxon>
    </lineage>
</organism>
<dbReference type="Pfam" id="PF00586">
    <property type="entry name" value="AIRS"/>
    <property type="match status" value="1"/>
</dbReference>
<dbReference type="Pfam" id="PF13508">
    <property type="entry name" value="Acetyltransf_7"/>
    <property type="match status" value="1"/>
</dbReference>
<dbReference type="Gene3D" id="3.40.630.30">
    <property type="match status" value="1"/>
</dbReference>
<dbReference type="InterPro" id="IPR006283">
    <property type="entry name" value="ThiL-like"/>
</dbReference>
<dbReference type="NCBIfam" id="TIGR04050">
    <property type="entry name" value="MSMEG_0567_Cter"/>
    <property type="match status" value="1"/>
</dbReference>
<dbReference type="InterPro" id="IPR036676">
    <property type="entry name" value="PurM-like_C_sf"/>
</dbReference>
<sequence length="475" mass="49576">MAAHTSDVTALAENVLTGPITRVAPPPAFTLGRAEFDWEVQEYRKLRRQVFVQQQELFTGTDLDELDADPRTVVVVARDGRGEIVGGVRLSPATDPDIGWWTGSRLVVAPQGQALRGVGSALVRAACVIAESAGVLRFDATVQPQNEVLFRRLGWQRVRETSVQSRPHVLMRYPIERISRLVRGTKAPLAGLLDVLQSGDNSLGGDGFVGDDGAPVPGSDVIAASDAILPSMVERTPEWAGWCAVLVNVNDLSAMGATAVGLLDSLGARDVSFARRVLTGLKDAADAWRVPVLGGHTQLGVPASLSVTALGRTDRPVAAGGGRSGDTVSVTADLGGQWRQGYAGAQWDSTSVRTSDDLAAMAGCVAATRPRAAKDISMAGLVGTLGMLAEASGTGAELDVAAVPRPDAASVGDWFTCFPGFGMITTDRPDRTVAPAGPAVTASCGRLTDGAGVRLRWPDGELTDVLDVVTGLGKA</sequence>
<protein>
    <submittedName>
        <fullName evidence="2">GNAT family N-acetyltransferase</fullName>
    </submittedName>
</protein>
<dbReference type="Gene3D" id="3.90.650.10">
    <property type="entry name" value="PurM-like C-terminal domain"/>
    <property type="match status" value="1"/>
</dbReference>
<dbReference type="PROSITE" id="PS51186">
    <property type="entry name" value="GNAT"/>
    <property type="match status" value="1"/>
</dbReference>
<dbReference type="InterPro" id="IPR023911">
    <property type="entry name" value="MSMEG_0567/sll0787_C"/>
</dbReference>
<evidence type="ECO:0000259" key="1">
    <source>
        <dbReference type="PROSITE" id="PS51186"/>
    </source>
</evidence>
<evidence type="ECO:0000313" key="3">
    <source>
        <dbReference type="Proteomes" id="UP000460221"/>
    </source>
</evidence>
<dbReference type="GO" id="GO:0016747">
    <property type="term" value="F:acyltransferase activity, transferring groups other than amino-acyl groups"/>
    <property type="evidence" value="ECO:0007669"/>
    <property type="project" value="InterPro"/>
</dbReference>
<dbReference type="SUPFAM" id="SSF55326">
    <property type="entry name" value="PurM N-terminal domain-like"/>
    <property type="match status" value="1"/>
</dbReference>